<evidence type="ECO:0000256" key="2">
    <source>
        <dbReference type="ARBA" id="ARBA00022617"/>
    </source>
</evidence>
<reference evidence="9" key="1">
    <citation type="submission" date="2018-06" db="EMBL/GenBank/DDBJ databases">
        <authorList>
            <person name="Zhirakovskaya E."/>
        </authorList>
    </citation>
    <scope>NUCLEOTIDE SEQUENCE</scope>
</reference>
<sequence>MNVAGDFIRQEDFDQLEQAIQDYQDEKIDHNRLVGERLMLGVYGQWQENLCMVRSKLPGGEVPLPFLLGYAEGLEKFDCLESVHLTTRQDIQYNDVPLEQTPDLLRMLAGYGITSREACGNTVRNVSACPMAGMCPKEHVDVMPHTRATAAYLIRNPLTQSLPRKFKITYSGCEADCAQGPIQDLGIVATRKKGKPGFKLLAGGGLGPKPRMGIVIEEFLDEEMLLPAIEAVLAMHDKYSDRERKSCSRIKFLVERFGAEGFIEKFREEMVRTSAAFDTKNAPRGEWRQADEDGQICGHGAPRQIMAQHQQGKFAVPVYVPGGDLSAEQLRGLHDLLVAEGYPDLRVTQDQNLIVCNVPESGISALTKGLEALQLSLPAPGSNVVACPGTTTCQLGITSSRVVAKLLDGGESDLTVRVNGCQNNCAHSDITDIGFYGKAKRHFGQLIPSYAIRLGGRGMTGGEFAFSGPEVPAVRVPVATKRIHDAYVSEREGNESFFTWSRRLGPDYFDNLLNDLVQVREFELSMLQRDHGDSAVFKVISSGVGECAGANIDPVDKLLLDIAYERNLRDAFAAKRKFKEAAESMANIFALIGKALLSSAGAEETSPPEGEVAAALAAAMPDDSSMANEFAALFEAFVHWLEDLDELAYPALIGQIDAWVKGARMQCRTLQANKN</sequence>
<evidence type="ECO:0000256" key="5">
    <source>
        <dbReference type="ARBA" id="ARBA00023004"/>
    </source>
</evidence>
<dbReference type="SUPFAM" id="SSF55124">
    <property type="entry name" value="Nitrite/Sulfite reductase N-terminal domain-like"/>
    <property type="match status" value="2"/>
</dbReference>
<dbReference type="EC" id="1.8.7.1" evidence="9"/>
<name>A0A3B1AS00_9ZZZZ</name>
<evidence type="ECO:0000256" key="4">
    <source>
        <dbReference type="ARBA" id="ARBA00023002"/>
    </source>
</evidence>
<dbReference type="GO" id="GO:0020037">
    <property type="term" value="F:heme binding"/>
    <property type="evidence" value="ECO:0007669"/>
    <property type="project" value="InterPro"/>
</dbReference>
<dbReference type="GO" id="GO:0050311">
    <property type="term" value="F:sulfite reductase (ferredoxin) activity"/>
    <property type="evidence" value="ECO:0007669"/>
    <property type="project" value="UniProtKB-EC"/>
</dbReference>
<organism evidence="9">
    <name type="scientific">hydrothermal vent metagenome</name>
    <dbReference type="NCBI Taxonomy" id="652676"/>
    <lineage>
        <taxon>unclassified sequences</taxon>
        <taxon>metagenomes</taxon>
        <taxon>ecological metagenomes</taxon>
    </lineage>
</organism>
<dbReference type="InterPro" id="IPR045854">
    <property type="entry name" value="NO2/SO3_Rdtase_4Fe4S_sf"/>
</dbReference>
<keyword evidence="6" id="KW-0411">Iron-sulfur</keyword>
<evidence type="ECO:0000259" key="7">
    <source>
        <dbReference type="Pfam" id="PF01077"/>
    </source>
</evidence>
<keyword evidence="4 9" id="KW-0560">Oxidoreductase</keyword>
<keyword evidence="1" id="KW-0004">4Fe-4S</keyword>
<dbReference type="Gene3D" id="3.90.480.10">
    <property type="entry name" value="Sulfite Reductase Hemoprotein,Domain 2"/>
    <property type="match status" value="1"/>
</dbReference>
<keyword evidence="5" id="KW-0408">Iron</keyword>
<dbReference type="InterPro" id="IPR005117">
    <property type="entry name" value="NiRdtase/SiRdtase_haem-b_fer"/>
</dbReference>
<keyword evidence="3" id="KW-0479">Metal-binding</keyword>
<dbReference type="PANTHER" id="PTHR32439">
    <property type="entry name" value="FERREDOXIN--NITRITE REDUCTASE, CHLOROPLASTIC"/>
    <property type="match status" value="1"/>
</dbReference>
<dbReference type="InterPro" id="IPR036136">
    <property type="entry name" value="Nit/Sulf_reduc_fer-like_dom_sf"/>
</dbReference>
<dbReference type="Gene3D" id="3.30.413.10">
    <property type="entry name" value="Sulfite Reductase Hemoprotein, domain 1"/>
    <property type="match status" value="2"/>
</dbReference>
<evidence type="ECO:0000313" key="9">
    <source>
        <dbReference type="EMBL" id="VAX06522.1"/>
    </source>
</evidence>
<keyword evidence="2" id="KW-0349">Heme</keyword>
<dbReference type="InterPro" id="IPR006067">
    <property type="entry name" value="NO2/SO3_Rdtase_4Fe4S_dom"/>
</dbReference>
<protein>
    <submittedName>
        <fullName evidence="9">Ferredoxin--sulfite reductase</fullName>
        <ecNumber evidence="9">1.8.7.1</ecNumber>
    </submittedName>
</protein>
<feature type="domain" description="Nitrite/Sulfite reductase ferredoxin-like" evidence="8">
    <location>
        <begin position="308"/>
        <end position="372"/>
    </location>
</feature>
<dbReference type="Pfam" id="PF03460">
    <property type="entry name" value="NIR_SIR_ferr"/>
    <property type="match status" value="2"/>
</dbReference>
<dbReference type="PANTHER" id="PTHR32439:SF9">
    <property type="entry name" value="BLR3264 PROTEIN"/>
    <property type="match status" value="1"/>
</dbReference>
<dbReference type="GO" id="GO:0051539">
    <property type="term" value="F:4 iron, 4 sulfur cluster binding"/>
    <property type="evidence" value="ECO:0007669"/>
    <property type="project" value="UniProtKB-KW"/>
</dbReference>
<dbReference type="PROSITE" id="PS00365">
    <property type="entry name" value="NIR_SIR"/>
    <property type="match status" value="2"/>
</dbReference>
<evidence type="ECO:0000259" key="8">
    <source>
        <dbReference type="Pfam" id="PF03460"/>
    </source>
</evidence>
<dbReference type="AlphaFoldDB" id="A0A3B1AS00"/>
<evidence type="ECO:0000256" key="6">
    <source>
        <dbReference type="ARBA" id="ARBA00023014"/>
    </source>
</evidence>
<dbReference type="GO" id="GO:0046872">
    <property type="term" value="F:metal ion binding"/>
    <property type="evidence" value="ECO:0007669"/>
    <property type="project" value="UniProtKB-KW"/>
</dbReference>
<gene>
    <name evidence="9" type="ORF">MNBD_GAMMA26-251</name>
</gene>
<dbReference type="InterPro" id="IPR006066">
    <property type="entry name" value="NO2/SO3_Rdtase_FeS/sirohaem_BS"/>
</dbReference>
<dbReference type="InterPro" id="IPR051329">
    <property type="entry name" value="NIR_SIR_4Fe-4S"/>
</dbReference>
<feature type="domain" description="Nitrite/sulphite reductase 4Fe-4S" evidence="7">
    <location>
        <begin position="119"/>
        <end position="270"/>
    </location>
</feature>
<dbReference type="Pfam" id="PF01077">
    <property type="entry name" value="NIR_SIR"/>
    <property type="match status" value="1"/>
</dbReference>
<proteinExistence type="predicted"/>
<evidence type="ECO:0000256" key="1">
    <source>
        <dbReference type="ARBA" id="ARBA00022485"/>
    </source>
</evidence>
<accession>A0A3B1AS00</accession>
<dbReference type="SUPFAM" id="SSF56014">
    <property type="entry name" value="Nitrite and sulphite reductase 4Fe-4S domain-like"/>
    <property type="match status" value="2"/>
</dbReference>
<dbReference type="EMBL" id="UOFX01000012">
    <property type="protein sequence ID" value="VAX06522.1"/>
    <property type="molecule type" value="Genomic_DNA"/>
</dbReference>
<feature type="domain" description="Nitrite/Sulfite reductase ferredoxin-like" evidence="8">
    <location>
        <begin position="48"/>
        <end position="109"/>
    </location>
</feature>
<evidence type="ECO:0000256" key="3">
    <source>
        <dbReference type="ARBA" id="ARBA00022723"/>
    </source>
</evidence>